<feature type="region of interest" description="Disordered" evidence="2">
    <location>
        <begin position="845"/>
        <end position="898"/>
    </location>
</feature>
<dbReference type="PROSITE" id="PS50158">
    <property type="entry name" value="ZF_CCHC"/>
    <property type="match status" value="1"/>
</dbReference>
<feature type="compositionally biased region" description="Basic and acidic residues" evidence="2">
    <location>
        <begin position="96"/>
        <end position="105"/>
    </location>
</feature>
<evidence type="ECO:0000256" key="1">
    <source>
        <dbReference type="PROSITE-ProRule" id="PRU00047"/>
    </source>
</evidence>
<feature type="compositionally biased region" description="Low complexity" evidence="2">
    <location>
        <begin position="25"/>
        <end position="34"/>
    </location>
</feature>
<dbReference type="Proteomes" id="UP001211907">
    <property type="component" value="Unassembled WGS sequence"/>
</dbReference>
<feature type="compositionally biased region" description="Basic and acidic residues" evidence="2">
    <location>
        <begin position="885"/>
        <end position="898"/>
    </location>
</feature>
<gene>
    <name evidence="4" type="ORF">HK100_005236</name>
</gene>
<name>A0AAD5TBT6_9FUNG</name>
<organism evidence="4 5">
    <name type="scientific">Physocladia obscura</name>
    <dbReference type="NCBI Taxonomy" id="109957"/>
    <lineage>
        <taxon>Eukaryota</taxon>
        <taxon>Fungi</taxon>
        <taxon>Fungi incertae sedis</taxon>
        <taxon>Chytridiomycota</taxon>
        <taxon>Chytridiomycota incertae sedis</taxon>
        <taxon>Chytridiomycetes</taxon>
        <taxon>Chytridiales</taxon>
        <taxon>Chytriomycetaceae</taxon>
        <taxon>Physocladia</taxon>
    </lineage>
</organism>
<feature type="compositionally biased region" description="Basic residues" evidence="2">
    <location>
        <begin position="855"/>
        <end position="867"/>
    </location>
</feature>
<evidence type="ECO:0000313" key="4">
    <source>
        <dbReference type="EMBL" id="KAJ3132540.1"/>
    </source>
</evidence>
<accession>A0AAD5TBT6</accession>
<proteinExistence type="predicted"/>
<feature type="region of interest" description="Disordered" evidence="2">
    <location>
        <begin position="1"/>
        <end position="34"/>
    </location>
</feature>
<keyword evidence="1" id="KW-0479">Metal-binding</keyword>
<evidence type="ECO:0000313" key="5">
    <source>
        <dbReference type="Proteomes" id="UP001211907"/>
    </source>
</evidence>
<comment type="caution">
    <text evidence="4">The sequence shown here is derived from an EMBL/GenBank/DDBJ whole genome shotgun (WGS) entry which is preliminary data.</text>
</comment>
<keyword evidence="1" id="KW-0863">Zinc-finger</keyword>
<protein>
    <recommendedName>
        <fullName evidence="3">CCHC-type domain-containing protein</fullName>
    </recommendedName>
</protein>
<dbReference type="InterPro" id="IPR001878">
    <property type="entry name" value="Znf_CCHC"/>
</dbReference>
<reference evidence="4" key="1">
    <citation type="submission" date="2020-05" db="EMBL/GenBank/DDBJ databases">
        <title>Phylogenomic resolution of chytrid fungi.</title>
        <authorList>
            <person name="Stajich J.E."/>
            <person name="Amses K."/>
            <person name="Simmons R."/>
            <person name="Seto K."/>
            <person name="Myers J."/>
            <person name="Bonds A."/>
            <person name="Quandt C.A."/>
            <person name="Barry K."/>
            <person name="Liu P."/>
            <person name="Grigoriev I."/>
            <person name="Longcore J.E."/>
            <person name="James T.Y."/>
        </authorList>
    </citation>
    <scope>NUCLEOTIDE SEQUENCE</scope>
    <source>
        <strain evidence="4">JEL0513</strain>
    </source>
</reference>
<keyword evidence="5" id="KW-1185">Reference proteome</keyword>
<feature type="region of interest" description="Disordered" evidence="2">
    <location>
        <begin position="79"/>
        <end position="130"/>
    </location>
</feature>
<evidence type="ECO:0000259" key="3">
    <source>
        <dbReference type="PROSITE" id="PS50158"/>
    </source>
</evidence>
<dbReference type="EMBL" id="JADGJH010000247">
    <property type="protein sequence ID" value="KAJ3132540.1"/>
    <property type="molecule type" value="Genomic_DNA"/>
</dbReference>
<keyword evidence="1" id="KW-0862">Zinc</keyword>
<dbReference type="GO" id="GO:0003676">
    <property type="term" value="F:nucleic acid binding"/>
    <property type="evidence" value="ECO:0007669"/>
    <property type="project" value="InterPro"/>
</dbReference>
<evidence type="ECO:0000256" key="2">
    <source>
        <dbReference type="SAM" id="MobiDB-lite"/>
    </source>
</evidence>
<feature type="domain" description="CCHC-type" evidence="3">
    <location>
        <begin position="1232"/>
        <end position="1246"/>
    </location>
</feature>
<dbReference type="GO" id="GO:0008270">
    <property type="term" value="F:zinc ion binding"/>
    <property type="evidence" value="ECO:0007669"/>
    <property type="project" value="UniProtKB-KW"/>
</dbReference>
<dbReference type="AlphaFoldDB" id="A0AAD5TBT6"/>
<feature type="compositionally biased region" description="Polar residues" evidence="2">
    <location>
        <begin position="1"/>
        <end position="18"/>
    </location>
</feature>
<sequence length="1251" mass="137917">MNTVAQKQISHTQAQVKLSTGAHAPNPLSNNTNTNTNLPVATVLRDDIAAAIKSLAPSAKEWLTIVSKTAKTNADLKVAKKEKPPKKQNLINAKRKVSEESERAKKNSTATKFDPIDDQSPAPIDSTEDNDADYVDVDAEDEDEVEEHFDQLVKFVFEQNADNPWDERLFKWVMANFDNYSQFLNAPLDPSELIPPSPLASLITNAKSKIASSADDFRILKPNVNDPLYVSNFLESYEDRDILVFLKSINIESGGRVTLSVEHREKLKEALRAISATYPQPTQPKQTISTILLNIASIDSAIEKERENFHSRIKNACDTYLCLAVKTMNALFDFDDEMNDKFLKEDGFKKLRAMIERMPVDAFGHHWNEIFPDHPLAIGNANSASKNDKKDSNSKGKRTGAAKSIDINSLSSVDSAWELYLKRTAELTLELTNSSQISVTSVSNIVSVAQKLQGSLLVSLNEMATICKSILPETNELLEGTRQNLFHFRDFLNTESQLFKDEREKGLKVLDDLKEDLRKEYYTDKNNATGRGRVERVKNREFIKKLKYFDAEHRKFRLGCISSFEGFAENVQWDGLVLGVEVVGACLDIADEDLGTLHEPIQSDWEELTATGDLFKRRHDAIQQYNFGIKFGLFEYVKAIGKPLMESMNKLPAVAAKSTASSSPAKNDSEKSGIQLTIKGAIPGIVAEIPIPKLSNKYITITEGVPCLNLNFANWKSKKSEIIQDDKHKAVKEIVDLILKLQTSRLASTMAPKAGVMSHDEISSAIAQGRIKLTVQIGRNDAEKIKSGLIPLGERITDEKMAVVEVVSIVKESKNLEDISPARDVADLSKDSSTLSTAISAEVTVENATELSTSSKKKNKKKKKKSKVSSSSTSDVPVVDEENEERPKEPALGDVDHNVKASGIELEDKTEPTWGISQKQTDEFWENDQDDAIPVEYKLNTPPSKQSLSPLEKIVEESSNATVSVLTSIQSNAIVPEAPIATLAPLPTLQLLNPPHLIQSNEAFSQHNGSVSALEFQSLHQAYSGAMIEIQKLHTDCGMFVQEICRLNAAVAHWKGVAESLHNQQLQQQNSFYESSASILHQQPQQAFINYALPFSAGPPPGIQIPTLSTTQSSSSKALPYNGSVPILVPSPLGDLFDSTDILPNKADDEERKDPDLNSEIIKSPASWRKSDASTFAATKPGIGSRSIGVIGNERRMARPSVLNSSARIVGGSSSDGKDLRRAFLRGGRELRCGNCGEAGHESNKCNAPCR</sequence>